<evidence type="ECO:0000256" key="1">
    <source>
        <dbReference type="ARBA" id="ARBA00010641"/>
    </source>
</evidence>
<evidence type="ECO:0000256" key="4">
    <source>
        <dbReference type="ARBA" id="ARBA00023163"/>
    </source>
</evidence>
<dbReference type="Gene3D" id="1.10.1740.10">
    <property type="match status" value="1"/>
</dbReference>
<dbReference type="EMBL" id="LFXJ01000005">
    <property type="protein sequence ID" value="KMY32691.1"/>
    <property type="molecule type" value="Genomic_DNA"/>
</dbReference>
<dbReference type="Proteomes" id="UP000037326">
    <property type="component" value="Unassembled WGS sequence"/>
</dbReference>
<dbReference type="InterPro" id="IPR013249">
    <property type="entry name" value="RNA_pol_sigma70_r4_t2"/>
</dbReference>
<dbReference type="Pfam" id="PF04542">
    <property type="entry name" value="Sigma70_r2"/>
    <property type="match status" value="1"/>
</dbReference>
<reference evidence="8" key="1">
    <citation type="submission" date="2015-07" db="EMBL/GenBank/DDBJ databases">
        <authorList>
            <consortium name="Consortium for Microbial Forensics and Genomics (microFORGE)"/>
            <person name="Knight B.M."/>
            <person name="Roberts D.P."/>
            <person name="Lin D."/>
            <person name="Hari K."/>
            <person name="Fletcher J."/>
            <person name="Melcher U."/>
            <person name="Blagden T."/>
            <person name="Winegar R.A."/>
        </authorList>
    </citation>
    <scope>NUCLEOTIDE SEQUENCE [LARGE SCALE GENOMIC DNA]</scope>
    <source>
        <strain evidence="8">DSM 23493</strain>
    </source>
</reference>
<organism evidence="7 8">
    <name type="scientific">Lysinibacillus xylanilyticus</name>
    <dbReference type="NCBI Taxonomy" id="582475"/>
    <lineage>
        <taxon>Bacteria</taxon>
        <taxon>Bacillati</taxon>
        <taxon>Bacillota</taxon>
        <taxon>Bacilli</taxon>
        <taxon>Bacillales</taxon>
        <taxon>Bacillaceae</taxon>
        <taxon>Lysinibacillus</taxon>
    </lineage>
</organism>
<gene>
    <name evidence="7" type="ORF">ACZ11_11385</name>
</gene>
<dbReference type="Gene3D" id="1.10.10.10">
    <property type="entry name" value="Winged helix-like DNA-binding domain superfamily/Winged helix DNA-binding domain"/>
    <property type="match status" value="1"/>
</dbReference>
<accession>A0A0K9FEW9</accession>
<feature type="domain" description="RNA polymerase sigma-70 region 2" evidence="5">
    <location>
        <begin position="7"/>
        <end position="70"/>
    </location>
</feature>
<comment type="caution">
    <text evidence="7">The sequence shown here is derived from an EMBL/GenBank/DDBJ whole genome shotgun (WGS) entry which is preliminary data.</text>
</comment>
<sequence length="171" mass="20145">MDIEKIIAEHGDYLLKVAYLYVKNEATAEDIVQDVFIAFYQKQEQFRQESSLRTYLVKMTVNRSHDYLRSWKSKRLTLFEKITGRTTAVTPEKEFLAKSTKRELVEALFTLSVAYREVLILYYFEDMTTVEIAQLVCCPEATIRTRLQRARKQLATAIGDYDWEVLRHESI</sequence>
<dbReference type="GO" id="GO:0006352">
    <property type="term" value="P:DNA-templated transcription initiation"/>
    <property type="evidence" value="ECO:0007669"/>
    <property type="project" value="InterPro"/>
</dbReference>
<dbReference type="PATRIC" id="fig|582475.4.peg.1889"/>
<dbReference type="InterPro" id="IPR039425">
    <property type="entry name" value="RNA_pol_sigma-70-like"/>
</dbReference>
<dbReference type="OrthoDB" id="9794508at2"/>
<dbReference type="PANTHER" id="PTHR43133:SF60">
    <property type="entry name" value="RNA POLYMERASE SIGMA FACTOR SIGV"/>
    <property type="match status" value="1"/>
</dbReference>
<evidence type="ECO:0000313" key="7">
    <source>
        <dbReference type="EMBL" id="KMY32691.1"/>
    </source>
</evidence>
<proteinExistence type="inferred from homology"/>
<dbReference type="AlphaFoldDB" id="A0A0K9FEW9"/>
<protein>
    <submittedName>
        <fullName evidence="7">RNA polymerase sigma-70 factor</fullName>
    </submittedName>
</protein>
<feature type="domain" description="RNA polymerase sigma factor 70 region 4 type 2" evidence="6">
    <location>
        <begin position="102"/>
        <end position="154"/>
    </location>
</feature>
<dbReference type="SUPFAM" id="SSF88946">
    <property type="entry name" value="Sigma2 domain of RNA polymerase sigma factors"/>
    <property type="match status" value="1"/>
</dbReference>
<dbReference type="InterPro" id="IPR036388">
    <property type="entry name" value="WH-like_DNA-bd_sf"/>
</dbReference>
<name>A0A0K9FEW9_9BACI</name>
<keyword evidence="2" id="KW-0805">Transcription regulation</keyword>
<dbReference type="InterPro" id="IPR007627">
    <property type="entry name" value="RNA_pol_sigma70_r2"/>
</dbReference>
<keyword evidence="3" id="KW-0731">Sigma factor</keyword>
<dbReference type="InterPro" id="IPR014284">
    <property type="entry name" value="RNA_pol_sigma-70_dom"/>
</dbReference>
<comment type="similarity">
    <text evidence="1">Belongs to the sigma-70 factor family. ECF subfamily.</text>
</comment>
<evidence type="ECO:0000259" key="5">
    <source>
        <dbReference type="Pfam" id="PF04542"/>
    </source>
</evidence>
<dbReference type="SUPFAM" id="SSF88659">
    <property type="entry name" value="Sigma3 and sigma4 domains of RNA polymerase sigma factors"/>
    <property type="match status" value="1"/>
</dbReference>
<evidence type="ECO:0000256" key="2">
    <source>
        <dbReference type="ARBA" id="ARBA00023015"/>
    </source>
</evidence>
<dbReference type="CDD" id="cd06171">
    <property type="entry name" value="Sigma70_r4"/>
    <property type="match status" value="1"/>
</dbReference>
<dbReference type="InterPro" id="IPR013324">
    <property type="entry name" value="RNA_pol_sigma_r3/r4-like"/>
</dbReference>
<evidence type="ECO:0000256" key="3">
    <source>
        <dbReference type="ARBA" id="ARBA00023082"/>
    </source>
</evidence>
<keyword evidence="4" id="KW-0804">Transcription</keyword>
<dbReference type="GO" id="GO:0016987">
    <property type="term" value="F:sigma factor activity"/>
    <property type="evidence" value="ECO:0007669"/>
    <property type="project" value="UniProtKB-KW"/>
</dbReference>
<evidence type="ECO:0000313" key="8">
    <source>
        <dbReference type="Proteomes" id="UP000037326"/>
    </source>
</evidence>
<dbReference type="NCBIfam" id="TIGR02937">
    <property type="entry name" value="sigma70-ECF"/>
    <property type="match status" value="1"/>
</dbReference>
<dbReference type="GeneID" id="96598840"/>
<dbReference type="Pfam" id="PF08281">
    <property type="entry name" value="Sigma70_r4_2"/>
    <property type="match status" value="1"/>
</dbReference>
<dbReference type="PANTHER" id="PTHR43133">
    <property type="entry name" value="RNA POLYMERASE ECF-TYPE SIGMA FACTO"/>
    <property type="match status" value="1"/>
</dbReference>
<dbReference type="RefSeq" id="WP_049666144.1">
    <property type="nucleotide sequence ID" value="NZ_CP158849.1"/>
</dbReference>
<dbReference type="GO" id="GO:0003677">
    <property type="term" value="F:DNA binding"/>
    <property type="evidence" value="ECO:0007669"/>
    <property type="project" value="InterPro"/>
</dbReference>
<evidence type="ECO:0000259" key="6">
    <source>
        <dbReference type="Pfam" id="PF08281"/>
    </source>
</evidence>
<dbReference type="InterPro" id="IPR013325">
    <property type="entry name" value="RNA_pol_sigma_r2"/>
</dbReference>